<gene>
    <name evidence="1" type="ORF">OG517_05420</name>
</gene>
<reference evidence="1" key="1">
    <citation type="submission" date="2022-10" db="EMBL/GenBank/DDBJ databases">
        <title>The complete genomes of actinobacterial strains from the NBC collection.</title>
        <authorList>
            <person name="Joergensen T.S."/>
            <person name="Alvarez Arevalo M."/>
            <person name="Sterndorff E.B."/>
            <person name="Faurdal D."/>
            <person name="Vuksanovic O."/>
            <person name="Mourched A.-S."/>
            <person name="Charusanti P."/>
            <person name="Shaw S."/>
            <person name="Blin K."/>
            <person name="Weber T."/>
        </authorList>
    </citation>
    <scope>NUCLEOTIDE SEQUENCE</scope>
    <source>
        <strain evidence="1">NBC_00248</strain>
    </source>
</reference>
<accession>A0ABZ1T6C5</accession>
<evidence type="ECO:0000313" key="2">
    <source>
        <dbReference type="Proteomes" id="UP001432039"/>
    </source>
</evidence>
<dbReference type="Gene3D" id="3.90.50.10">
    <property type="entry name" value="Photosynthetic Reaction Center, subunit H, domain 2"/>
    <property type="match status" value="1"/>
</dbReference>
<dbReference type="EMBL" id="CP108090">
    <property type="protein sequence ID" value="WUQ10906.1"/>
    <property type="molecule type" value="Genomic_DNA"/>
</dbReference>
<dbReference type="SUPFAM" id="SSF50346">
    <property type="entry name" value="PRC-barrel domain"/>
    <property type="match status" value="1"/>
</dbReference>
<organism evidence="1 2">
    <name type="scientific">Streptomyces virginiae</name>
    <name type="common">Streptomyces cinnamonensis</name>
    <dbReference type="NCBI Taxonomy" id="1961"/>
    <lineage>
        <taxon>Bacteria</taxon>
        <taxon>Bacillati</taxon>
        <taxon>Actinomycetota</taxon>
        <taxon>Actinomycetes</taxon>
        <taxon>Kitasatosporales</taxon>
        <taxon>Streptomycetaceae</taxon>
        <taxon>Streptomyces</taxon>
    </lineage>
</organism>
<evidence type="ECO:0000313" key="1">
    <source>
        <dbReference type="EMBL" id="WUQ10906.1"/>
    </source>
</evidence>
<proteinExistence type="predicted"/>
<protein>
    <submittedName>
        <fullName evidence="1">PRC-barrel domain-containing protein</fullName>
    </submittedName>
</protein>
<name>A0ABZ1T6C5_STRVG</name>
<dbReference type="Proteomes" id="UP001432039">
    <property type="component" value="Chromosome"/>
</dbReference>
<dbReference type="InterPro" id="IPR014747">
    <property type="entry name" value="Bac_photo_RC_H_C"/>
</dbReference>
<keyword evidence="2" id="KW-1185">Reference proteome</keyword>
<dbReference type="RefSeq" id="WP_328960431.1">
    <property type="nucleotide sequence ID" value="NZ_CP108090.1"/>
</dbReference>
<sequence length="122" mass="13444">MTEHVWSYKSTSGHLAGTDLTGYKVEAVDGSIGKVDKHSDEVGDAYLVVDTGVWIFGKEVLLPAGTVIAIDPEQRTIHVERTKEQIKDSPEFHRDTHLGDARYREQLALYYGPVGPFGGPFA</sequence>
<dbReference type="InterPro" id="IPR011033">
    <property type="entry name" value="PRC_barrel-like_sf"/>
</dbReference>